<reference evidence="2" key="1">
    <citation type="submission" date="2022-12" db="EMBL/GenBank/DDBJ databases">
        <authorList>
            <person name="Uljanovas D."/>
        </authorList>
    </citation>
    <scope>NUCLEOTIDE SEQUENCE</scope>
    <source>
        <strain evidence="2">RCM69</strain>
    </source>
</reference>
<dbReference type="Pfam" id="PF04760">
    <property type="entry name" value="IF2_N"/>
    <property type="match status" value="1"/>
</dbReference>
<evidence type="ECO:0000313" key="2">
    <source>
        <dbReference type="EMBL" id="MDN5069657.1"/>
    </source>
</evidence>
<proteinExistence type="predicted"/>
<dbReference type="InterPro" id="IPR006847">
    <property type="entry name" value="IF2_N"/>
</dbReference>
<gene>
    <name evidence="2" type="ORF">O8C76_01290</name>
</gene>
<dbReference type="RefSeq" id="WP_301371927.1">
    <property type="nucleotide sequence ID" value="NZ_JAPZCX010000002.1"/>
</dbReference>
<dbReference type="EMBL" id="JAPZCX010000002">
    <property type="protein sequence ID" value="MDN5069657.1"/>
    <property type="molecule type" value="Genomic_DNA"/>
</dbReference>
<organism evidence="2 3">
    <name type="scientific">Aliarcobacter butzleri</name>
    <dbReference type="NCBI Taxonomy" id="28197"/>
    <lineage>
        <taxon>Bacteria</taxon>
        <taxon>Pseudomonadati</taxon>
        <taxon>Campylobacterota</taxon>
        <taxon>Epsilonproteobacteria</taxon>
        <taxon>Campylobacterales</taxon>
        <taxon>Arcobacteraceae</taxon>
        <taxon>Aliarcobacter</taxon>
    </lineage>
</organism>
<keyword evidence="2" id="KW-0396">Initiation factor</keyword>
<evidence type="ECO:0000259" key="1">
    <source>
        <dbReference type="Pfam" id="PF04760"/>
    </source>
</evidence>
<dbReference type="Proteomes" id="UP001170288">
    <property type="component" value="Unassembled WGS sequence"/>
</dbReference>
<dbReference type="AlphaFoldDB" id="A0AAW7PV78"/>
<protein>
    <submittedName>
        <fullName evidence="2">Translation initiation factor IF-2 N-terminal domain-containing protein</fullName>
    </submittedName>
</protein>
<evidence type="ECO:0000313" key="3">
    <source>
        <dbReference type="Proteomes" id="UP001170288"/>
    </source>
</evidence>
<comment type="caution">
    <text evidence="2">The sequence shown here is derived from an EMBL/GenBank/DDBJ whole genome shotgun (WGS) entry which is preliminary data.</text>
</comment>
<dbReference type="Gene3D" id="1.10.10.2480">
    <property type="match status" value="1"/>
</dbReference>
<reference evidence="2" key="2">
    <citation type="journal article" date="2023" name="Microorganisms">
        <title>Genomic Characterization of Arcobacter butzleri Strains Isolated from Various Sources in Lithuania.</title>
        <authorList>
            <person name="Uljanovas D."/>
            <person name="Golz G."/>
            <person name="Fleischmann S."/>
            <person name="Kudirkiene E."/>
            <person name="Kasetiene N."/>
            <person name="Grineviciene A."/>
            <person name="Tamuleviciene E."/>
            <person name="Aksomaitiene J."/>
            <person name="Alter T."/>
            <person name="Malakauskas M."/>
        </authorList>
    </citation>
    <scope>NUCLEOTIDE SEQUENCE</scope>
    <source>
        <strain evidence="2">RCM69</strain>
    </source>
</reference>
<dbReference type="GO" id="GO:0003743">
    <property type="term" value="F:translation initiation factor activity"/>
    <property type="evidence" value="ECO:0007669"/>
    <property type="project" value="UniProtKB-KW"/>
</dbReference>
<keyword evidence="2" id="KW-0648">Protein biosynthesis</keyword>
<sequence>MPDIVRVYEIGEETGSSSQDVIAKAKDLGIKLKSPQSAVSYEDAENITNYMMTGLRPKTINKANANIVNIDKKDNDLIKNIKSIGLIIKDLKQIKELEFNINLEKRIYAIIGNNGV</sequence>
<feature type="domain" description="Translation initiation factor IF-2 N-terminal" evidence="1">
    <location>
        <begin position="5"/>
        <end position="52"/>
    </location>
</feature>
<accession>A0AAW7PV78</accession>
<name>A0AAW7PV78_9BACT</name>